<feature type="compositionally biased region" description="Basic and acidic residues" evidence="1">
    <location>
        <begin position="146"/>
        <end position="157"/>
    </location>
</feature>
<gene>
    <name evidence="2" type="ORF">BKCO1_3800025</name>
</gene>
<protein>
    <submittedName>
        <fullName evidence="2">Uncharacterized protein</fullName>
    </submittedName>
</protein>
<feature type="region of interest" description="Disordered" evidence="1">
    <location>
        <begin position="1"/>
        <end position="56"/>
    </location>
</feature>
<proteinExistence type="predicted"/>
<organism evidence="2 3">
    <name type="scientific">Diplodia corticola</name>
    <dbReference type="NCBI Taxonomy" id="236234"/>
    <lineage>
        <taxon>Eukaryota</taxon>
        <taxon>Fungi</taxon>
        <taxon>Dikarya</taxon>
        <taxon>Ascomycota</taxon>
        <taxon>Pezizomycotina</taxon>
        <taxon>Dothideomycetes</taxon>
        <taxon>Dothideomycetes incertae sedis</taxon>
        <taxon>Botryosphaeriales</taxon>
        <taxon>Botryosphaeriaceae</taxon>
        <taxon>Diplodia</taxon>
    </lineage>
</organism>
<evidence type="ECO:0000313" key="3">
    <source>
        <dbReference type="Proteomes" id="UP000183809"/>
    </source>
</evidence>
<feature type="region of interest" description="Disordered" evidence="1">
    <location>
        <begin position="531"/>
        <end position="550"/>
    </location>
</feature>
<dbReference type="Proteomes" id="UP000183809">
    <property type="component" value="Unassembled WGS sequence"/>
</dbReference>
<dbReference type="RefSeq" id="XP_020128709.1">
    <property type="nucleotide sequence ID" value="XM_020275233.1"/>
</dbReference>
<dbReference type="OrthoDB" id="10664917at2759"/>
<feature type="region of interest" description="Disordered" evidence="1">
    <location>
        <begin position="72"/>
        <end position="97"/>
    </location>
</feature>
<feature type="compositionally biased region" description="Basic residues" evidence="1">
    <location>
        <begin position="297"/>
        <end position="309"/>
    </location>
</feature>
<dbReference type="AlphaFoldDB" id="A0A1J9QVP0"/>
<feature type="region of interest" description="Disordered" evidence="1">
    <location>
        <begin position="272"/>
        <end position="383"/>
    </location>
</feature>
<name>A0A1J9QVP0_9PEZI</name>
<feature type="region of interest" description="Disordered" evidence="1">
    <location>
        <begin position="111"/>
        <end position="185"/>
    </location>
</feature>
<sequence length="583" mass="63783">MDPQTCNETPETDHGLPPPIPAIWKPLDDGSSPKATDQYLHPWYGNGSRTGAAETGAEADREFLTLALPTPDTLPTFTARDWTGESTPRPRTFSLRSTISHTSWKSWNNDRRVDSAHQGPNSERRTFSMRSLSRRLSVVETPPPKDPPEKAAPREDADFLSLLKESRLTPDAAAGTARRRRPKSIAVHEAAGTSNVSLALYQPHEDDWKRQTEPTDGTGLDEKCLASELNDDKIPMIPEEQPIGSTPPPLTTSNLHTLGTITADSLHLAKDKDLPDLPLPAYPPTSDTGSSTFSATRTRRHASNTRTPHRGSTAGAAHHHRRSRSSTTHFFGLVPRRRTTVTGANPNAAATATTSTRNNNNNNNNNEGRPPAPSTTPRRAPTILSRVPTLLLSRTSTLRTRRSSTFPLNRHASTKTRPVKPVPLATITRHCGASAASDQNDNGNPIRAQAERVGAWVSTQQERGLVAQFREQGRRDEYARARAEERERRRMREMEEERERAGCARWRIRRWLVMGEEGGGEGELGEMGEMGEMGGGGGGAGAGGDGGMAVVDGMVEWPEEGIWDGFVDGGEVGSVGEEDEEEW</sequence>
<dbReference type="GeneID" id="31015494"/>
<feature type="compositionally biased region" description="Polar residues" evidence="1">
    <location>
        <begin position="285"/>
        <end position="296"/>
    </location>
</feature>
<dbReference type="EMBL" id="MNUE01000038">
    <property type="protein sequence ID" value="OJD32449.1"/>
    <property type="molecule type" value="Genomic_DNA"/>
</dbReference>
<accession>A0A1J9QVP0</accession>
<reference evidence="2 3" key="1">
    <citation type="submission" date="2016-10" db="EMBL/GenBank/DDBJ databases">
        <title>Proteomics and genomics reveal pathogen-plant mechanisms compatible with a hemibiotrophic lifestyle of Diplodia corticola.</title>
        <authorList>
            <person name="Fernandes I."/>
            <person name="De Jonge R."/>
            <person name="Van De Peer Y."/>
            <person name="Devreese B."/>
            <person name="Alves A."/>
            <person name="Esteves A.C."/>
        </authorList>
    </citation>
    <scope>NUCLEOTIDE SEQUENCE [LARGE SCALE GENOMIC DNA]</scope>
    <source>
        <strain evidence="2 3">CBS 112549</strain>
    </source>
</reference>
<feature type="compositionally biased region" description="Low complexity" evidence="1">
    <location>
        <begin position="340"/>
        <end position="366"/>
    </location>
</feature>
<feature type="region of interest" description="Disordered" evidence="1">
    <location>
        <begin position="563"/>
        <end position="583"/>
    </location>
</feature>
<keyword evidence="3" id="KW-1185">Reference proteome</keyword>
<comment type="caution">
    <text evidence="2">The sequence shown here is derived from an EMBL/GenBank/DDBJ whole genome shotgun (WGS) entry which is preliminary data.</text>
</comment>
<evidence type="ECO:0000256" key="1">
    <source>
        <dbReference type="SAM" id="MobiDB-lite"/>
    </source>
</evidence>
<evidence type="ECO:0000313" key="2">
    <source>
        <dbReference type="EMBL" id="OJD32449.1"/>
    </source>
</evidence>
<feature type="compositionally biased region" description="Gly residues" evidence="1">
    <location>
        <begin position="531"/>
        <end position="547"/>
    </location>
</feature>